<evidence type="ECO:0000259" key="2">
    <source>
        <dbReference type="PROSITE" id="PS50238"/>
    </source>
</evidence>
<dbReference type="AlphaFoldDB" id="A0A2P4Y9A3"/>
<organism evidence="3 4">
    <name type="scientific">Phytophthora palmivora</name>
    <dbReference type="NCBI Taxonomy" id="4796"/>
    <lineage>
        <taxon>Eukaryota</taxon>
        <taxon>Sar</taxon>
        <taxon>Stramenopiles</taxon>
        <taxon>Oomycota</taxon>
        <taxon>Peronosporomycetes</taxon>
        <taxon>Peronosporales</taxon>
        <taxon>Peronosporaceae</taxon>
        <taxon>Phytophthora</taxon>
    </lineage>
</organism>
<proteinExistence type="predicted"/>
<dbReference type="OrthoDB" id="7862313at2759"/>
<dbReference type="PANTHER" id="PTHR45808:SF2">
    <property type="entry name" value="RHO GTPASE-ACTIVATING PROTEIN 68F"/>
    <property type="match status" value="1"/>
</dbReference>
<feature type="region of interest" description="Disordered" evidence="1">
    <location>
        <begin position="168"/>
        <end position="187"/>
    </location>
</feature>
<dbReference type="InterPro" id="IPR013783">
    <property type="entry name" value="Ig-like_fold"/>
</dbReference>
<name>A0A2P4Y9A3_9STRA</name>
<dbReference type="PROSITE" id="PS50238">
    <property type="entry name" value="RHOGAP"/>
    <property type="match status" value="1"/>
</dbReference>
<accession>A0A2P4Y9A3</accession>
<keyword evidence="4" id="KW-1185">Reference proteome</keyword>
<dbReference type="EMBL" id="NCKW01004905">
    <property type="protein sequence ID" value="POM74249.1"/>
    <property type="molecule type" value="Genomic_DNA"/>
</dbReference>
<gene>
    <name evidence="3" type="ORF">PHPALM_8831</name>
</gene>
<dbReference type="Pfam" id="PF21310">
    <property type="entry name" value="OCRL-like_ASH"/>
    <property type="match status" value="1"/>
</dbReference>
<dbReference type="Gene3D" id="3.60.10.10">
    <property type="entry name" value="Endonuclease/exonuclease/phosphatase"/>
    <property type="match status" value="1"/>
</dbReference>
<comment type="caution">
    <text evidence="3">The sequence shown here is derived from an EMBL/GenBank/DDBJ whole genome shotgun (WGS) entry which is preliminary data.</text>
</comment>
<dbReference type="InterPro" id="IPR048869">
    <property type="entry name" value="OCRL-1_2_ASH"/>
</dbReference>
<dbReference type="GO" id="GO:0007264">
    <property type="term" value="P:small GTPase-mediated signal transduction"/>
    <property type="evidence" value="ECO:0007669"/>
    <property type="project" value="TreeGrafter"/>
</dbReference>
<dbReference type="SMART" id="SM00324">
    <property type="entry name" value="RhoGAP"/>
    <property type="match status" value="1"/>
</dbReference>
<dbReference type="Pfam" id="PF00620">
    <property type="entry name" value="RhoGAP"/>
    <property type="match status" value="1"/>
</dbReference>
<dbReference type="PANTHER" id="PTHR45808">
    <property type="entry name" value="RHO GTPASE-ACTIVATING PROTEIN 68F"/>
    <property type="match status" value="1"/>
</dbReference>
<dbReference type="InterPro" id="IPR036691">
    <property type="entry name" value="Endo/exonu/phosph_ase_sf"/>
</dbReference>
<dbReference type="SUPFAM" id="SSF48350">
    <property type="entry name" value="GTPase activation domain, GAP"/>
    <property type="match status" value="1"/>
</dbReference>
<dbReference type="InterPro" id="IPR000198">
    <property type="entry name" value="RhoGAP_dom"/>
</dbReference>
<dbReference type="Gene3D" id="2.60.40.10">
    <property type="entry name" value="Immunoglobulins"/>
    <property type="match status" value="1"/>
</dbReference>
<evidence type="ECO:0000313" key="3">
    <source>
        <dbReference type="EMBL" id="POM74249.1"/>
    </source>
</evidence>
<dbReference type="GO" id="GO:0005737">
    <property type="term" value="C:cytoplasm"/>
    <property type="evidence" value="ECO:0007669"/>
    <property type="project" value="TreeGrafter"/>
</dbReference>
<dbReference type="GO" id="GO:0005096">
    <property type="term" value="F:GTPase activator activity"/>
    <property type="evidence" value="ECO:0007669"/>
    <property type="project" value="TreeGrafter"/>
</dbReference>
<dbReference type="InterPro" id="IPR008936">
    <property type="entry name" value="Rho_GTPase_activation_prot"/>
</dbReference>
<reference evidence="3 4" key="1">
    <citation type="journal article" date="2017" name="Genome Biol. Evol.">
        <title>Phytophthora megakarya and P. palmivora, closely related causal agents of cacao black pod rot, underwent increases in genome sizes and gene numbers by different mechanisms.</title>
        <authorList>
            <person name="Ali S.S."/>
            <person name="Shao J."/>
            <person name="Lary D.J."/>
            <person name="Kronmiller B."/>
            <person name="Shen D."/>
            <person name="Strem M.D."/>
            <person name="Amoako-Attah I."/>
            <person name="Akrofi A.Y."/>
            <person name="Begoude B.A."/>
            <person name="Ten Hoopen G.M."/>
            <person name="Coulibaly K."/>
            <person name="Kebe B.I."/>
            <person name="Melnick R.L."/>
            <person name="Guiltinan M.J."/>
            <person name="Tyler B.M."/>
            <person name="Meinhardt L.W."/>
            <person name="Bailey B.A."/>
        </authorList>
    </citation>
    <scope>NUCLEOTIDE SEQUENCE [LARGE SCALE GENOMIC DNA]</scope>
    <source>
        <strain evidence="4">sbr112.9</strain>
    </source>
</reference>
<evidence type="ECO:0000313" key="4">
    <source>
        <dbReference type="Proteomes" id="UP000237271"/>
    </source>
</evidence>
<evidence type="ECO:0000256" key="1">
    <source>
        <dbReference type="SAM" id="MobiDB-lite"/>
    </source>
</evidence>
<protein>
    <submittedName>
        <fullName evidence="3">Multiple inositol polyphosphate phosphatase-like protein</fullName>
    </submittedName>
</protein>
<dbReference type="Proteomes" id="UP000237271">
    <property type="component" value="Unassembled WGS sequence"/>
</dbReference>
<dbReference type="Gene3D" id="1.10.555.10">
    <property type="entry name" value="Rho GTPase activation protein"/>
    <property type="match status" value="1"/>
</dbReference>
<feature type="domain" description="Rho-GAP" evidence="2">
    <location>
        <begin position="182"/>
        <end position="372"/>
    </location>
</feature>
<sequence length="412" mass="45634">MLDLSDHKPVHASFDVQVKYQVESKKSDVIREIMMQLDKWENENMPKLKFGVEQSKKVIIENTGLVVAHFRFIPKLEDVMICKSWLNVAPMFGMIPPRDKMEIRITALVDSSVAHGLTSGEETLDDTMILRVENGPIRKAKFTATRSPAASVFSVWVGGATGVDANSLISPQPTNAPPCPTTSTDSQKVPKELWRMVNDIYENYMPEKNLFVEAGSKVEIVQLREALDTGSPFPQHSGYSMAELLVRWLQALRQSVVSDEALVAAVASTNGNMAQGCRALLDGLPPVRYNVVVYLVSFLREVLKHSTTNKLTPEKLAFVFGRCLVAPCRLNFGKNLTNSNVGRVLALDEQQPNSASSASTVSSVGSNQSSVLVPEERLRRNAHELEVAQANANQRAEKMEKFLLHFLSVPMP</sequence>